<dbReference type="STRING" id="32507.ENSNBRP00000026827"/>
<reference evidence="1" key="2">
    <citation type="submission" date="2025-09" db="UniProtKB">
        <authorList>
            <consortium name="Ensembl"/>
        </authorList>
    </citation>
    <scope>IDENTIFICATION</scope>
</reference>
<protein>
    <recommendedName>
        <fullName evidence="3">Transposase Tc1-like domain-containing protein</fullName>
    </recommendedName>
</protein>
<proteinExistence type="predicted"/>
<reference evidence="1" key="1">
    <citation type="submission" date="2025-08" db="UniProtKB">
        <authorList>
            <consortium name="Ensembl"/>
        </authorList>
    </citation>
    <scope>IDENTIFICATION</scope>
</reference>
<dbReference type="AlphaFoldDB" id="A0A3Q4I8K2"/>
<evidence type="ECO:0000313" key="1">
    <source>
        <dbReference type="Ensembl" id="ENSNBRP00000026827.1"/>
    </source>
</evidence>
<dbReference type="Gene3D" id="1.10.10.10">
    <property type="entry name" value="Winged helix-like DNA-binding domain superfamily/Winged helix DNA-binding domain"/>
    <property type="match status" value="1"/>
</dbReference>
<evidence type="ECO:0008006" key="3">
    <source>
        <dbReference type="Google" id="ProtNLM"/>
    </source>
</evidence>
<dbReference type="InterPro" id="IPR036388">
    <property type="entry name" value="WH-like_DNA-bd_sf"/>
</dbReference>
<dbReference type="Ensembl" id="ENSNBRT00000027534.1">
    <property type="protein sequence ID" value="ENSNBRP00000026827.1"/>
    <property type="gene ID" value="ENSNBRG00000020484.1"/>
</dbReference>
<name>A0A3Q4I8K2_NEOBR</name>
<organism evidence="1 2">
    <name type="scientific">Neolamprologus brichardi</name>
    <name type="common">Fairy cichlid</name>
    <name type="synonym">Lamprologus brichardi</name>
    <dbReference type="NCBI Taxonomy" id="32507"/>
    <lineage>
        <taxon>Eukaryota</taxon>
        <taxon>Metazoa</taxon>
        <taxon>Chordata</taxon>
        <taxon>Craniata</taxon>
        <taxon>Vertebrata</taxon>
        <taxon>Euteleostomi</taxon>
        <taxon>Actinopterygii</taxon>
        <taxon>Neopterygii</taxon>
        <taxon>Teleostei</taxon>
        <taxon>Neoteleostei</taxon>
        <taxon>Acanthomorphata</taxon>
        <taxon>Ovalentaria</taxon>
        <taxon>Cichlomorphae</taxon>
        <taxon>Cichliformes</taxon>
        <taxon>Cichlidae</taxon>
        <taxon>African cichlids</taxon>
        <taxon>Pseudocrenilabrinae</taxon>
        <taxon>Lamprologini</taxon>
        <taxon>Neolamprologus</taxon>
    </lineage>
</organism>
<keyword evidence="2" id="KW-1185">Reference proteome</keyword>
<evidence type="ECO:0000313" key="2">
    <source>
        <dbReference type="Proteomes" id="UP000261580"/>
    </source>
</evidence>
<dbReference type="Proteomes" id="UP000261580">
    <property type="component" value="Unassembled WGS sequence"/>
</dbReference>
<accession>A0A3Q4I8K2</accession>
<sequence length="150" mass="16925">GGYKVISKQLKVHFSTVRKIIHKTKTFKIAASVPMNGHLRPSKITPRSEYDMLNVKVHGNAIRKRLNMCSLFGSAIRKKPARTMTFGQTRQKWKCLSAIHFTIFSKNRTQQRLIPTVKQVATGLGPLTVIKLTMNSSVHKNILKSDLPDS</sequence>